<keyword evidence="2" id="KW-0812">Transmembrane</keyword>
<dbReference type="OrthoDB" id="20099at10239"/>
<evidence type="ECO:0000256" key="2">
    <source>
        <dbReference type="SAM" id="Phobius"/>
    </source>
</evidence>
<keyword evidence="2" id="KW-1133">Transmembrane helix</keyword>
<keyword evidence="4" id="KW-1185">Reference proteome</keyword>
<dbReference type="KEGG" id="vg:9861475"/>
<keyword evidence="1" id="KW-0175">Coiled coil</keyword>
<dbReference type="EMBL" id="HM452126">
    <property type="protein sequence ID" value="ADM79911.1"/>
    <property type="molecule type" value="Genomic_DNA"/>
</dbReference>
<feature type="coiled-coil region" evidence="1">
    <location>
        <begin position="30"/>
        <end position="71"/>
    </location>
</feature>
<keyword evidence="2" id="KW-0472">Membrane</keyword>
<dbReference type="Proteomes" id="UP000002236">
    <property type="component" value="Segment"/>
</dbReference>
<organism evidence="3 4">
    <name type="scientific">Aeromonas phage phiAS5</name>
    <dbReference type="NCBI Taxonomy" id="879630"/>
    <lineage>
        <taxon>Viruses</taxon>
        <taxon>Duplodnaviria</taxon>
        <taxon>Heunggongvirae</taxon>
        <taxon>Uroviricota</taxon>
        <taxon>Caudoviricetes</taxon>
        <taxon>Pantevenvirales</taxon>
        <taxon>Straboviridae</taxon>
        <taxon>Chrysonvirus</taxon>
        <taxon>Chrysonvirus as5</taxon>
    </lineage>
</organism>
<feature type="transmembrane region" description="Helical" evidence="2">
    <location>
        <begin position="6"/>
        <end position="26"/>
    </location>
</feature>
<name>E1A2G5_9CAUD</name>
<protein>
    <submittedName>
        <fullName evidence="3">PseT.3 conserved hypothetical membrane-like protein</fullName>
    </submittedName>
</protein>
<gene>
    <name evidence="3" type="ORF">phiAS5_ORF0068</name>
</gene>
<dbReference type="GeneID" id="9861475"/>
<sequence>MLGLLTNKWVAGALGIGLLFGSFYYMHDTIQDQKLEINKLSENIATQTRMADELRANISELQTQEQSFSKRIGELNTKLDTKISGLEKMIGRSDVVAKKPKLVEKKINASYEGFTKDADCIMGGKKCK</sequence>
<evidence type="ECO:0000256" key="1">
    <source>
        <dbReference type="SAM" id="Coils"/>
    </source>
</evidence>
<reference evidence="3 4" key="1">
    <citation type="journal article" date="2012" name="Vet. Microbiol.">
        <title>Complete genome sequence and characterization of a broad-host range T4-like bacteriophage phiAS5 infecting Aeromonas salmonicida subsp. salmonicida.</title>
        <authorList>
            <person name="Kim J.H."/>
            <person name="Son J.S."/>
            <person name="Choi Y.J."/>
            <person name="Choresca C.H.Jr."/>
            <person name="Shin S.P."/>
            <person name="Han J.E."/>
            <person name="Jun J.W."/>
            <person name="Park S.C."/>
        </authorList>
    </citation>
    <scope>NUCLEOTIDE SEQUENCE [LARGE SCALE GENOMIC DNA]</scope>
</reference>
<evidence type="ECO:0000313" key="3">
    <source>
        <dbReference type="EMBL" id="ADM79911.1"/>
    </source>
</evidence>
<evidence type="ECO:0000313" key="4">
    <source>
        <dbReference type="Proteomes" id="UP000002236"/>
    </source>
</evidence>
<proteinExistence type="predicted"/>
<accession>E1A2G5</accession>
<dbReference type="RefSeq" id="YP_003969357.1">
    <property type="nucleotide sequence ID" value="NC_014636.1"/>
</dbReference>